<reference evidence="2" key="1">
    <citation type="submission" date="2025-05" db="UniProtKB">
        <authorList>
            <consortium name="RefSeq"/>
        </authorList>
    </citation>
    <scope>NUCLEOTIDE SEQUENCE [LARGE SCALE GENOMIC DNA]</scope>
</reference>
<feature type="transmembrane region" description="Helical" evidence="1">
    <location>
        <begin position="149"/>
        <end position="166"/>
    </location>
</feature>
<evidence type="ECO:0000256" key="1">
    <source>
        <dbReference type="SAM" id="Phobius"/>
    </source>
</evidence>
<keyword evidence="1" id="KW-1133">Transmembrane helix</keyword>
<accession>A0ABM4B1X2</accession>
<feature type="transmembrane region" description="Helical" evidence="1">
    <location>
        <begin position="352"/>
        <end position="373"/>
    </location>
</feature>
<feature type="transmembrane region" description="Helical" evidence="1">
    <location>
        <begin position="100"/>
        <end position="118"/>
    </location>
</feature>
<keyword evidence="1" id="KW-0812">Transmembrane</keyword>
<evidence type="ECO:0000313" key="3">
    <source>
        <dbReference type="RefSeq" id="XP_065642797.1"/>
    </source>
</evidence>
<dbReference type="GeneID" id="101237644"/>
<reference evidence="3" key="2">
    <citation type="submission" date="2025-08" db="UniProtKB">
        <authorList>
            <consortium name="RefSeq"/>
        </authorList>
    </citation>
    <scope>IDENTIFICATION</scope>
</reference>
<evidence type="ECO:0000313" key="2">
    <source>
        <dbReference type="Proteomes" id="UP001652625"/>
    </source>
</evidence>
<feature type="transmembrane region" description="Helical" evidence="1">
    <location>
        <begin position="268"/>
        <end position="288"/>
    </location>
</feature>
<protein>
    <submittedName>
        <fullName evidence="3">Uncharacterized protein LOC101237644 isoform X6</fullName>
    </submittedName>
</protein>
<feature type="transmembrane region" description="Helical" evidence="1">
    <location>
        <begin position="769"/>
        <end position="793"/>
    </location>
</feature>
<name>A0ABM4B1X2_HYDVU</name>
<feature type="transmembrane region" description="Helical" evidence="1">
    <location>
        <begin position="178"/>
        <end position="197"/>
    </location>
</feature>
<feature type="transmembrane region" description="Helical" evidence="1">
    <location>
        <begin position="405"/>
        <end position="425"/>
    </location>
</feature>
<sequence length="802" mass="92518">MVSKTQYFSVSHRIFKRLCFKNYIITEAVKSIWVGTIFGMFSLITPFAIAWLNPLYFSSQNAYPSGADVYFYVNKALYLKDAITNQTSFLNDYKSLENQIYTEPIPSLFTALAMIIFNRFGSPLCIFRCVTVFFVSLIPLTLYHGVYQMVFSQTQGIFVALLLFCINSKFQFGFELNAVFLQGIFNQLFGMVVVPITVSKMYNHGMNWKESNQDTSALYLCLVYCCHIPSGLICSLASLSAFITFFITKEFKLSNCISAAKRFLGLHIRVVLYLSWWIVATIISFPYLKSSCQEKIHSISHLINIVINGSVFGDKNHFFWFTSLVLIGLFTTLIDFCSVFKLKKFSINNQYYSVWLFLMTFFVVVLACLSNLFLTLNNFVFLIHFCGLLLASTSLQLFFQVFYKFVAFTSLFQVLFILIISSVSIKHFTLTISENVLTEGNENFQNVLRTLQNESTHGRIFIHEKLGTGDPWDIINIPSLTGKLGVLESCHDSSNNPSAYYLDMVAQNSVAEKFENFLRLYNIKYVAGYSSFIEKNFNQIADLEHIIKYDDFEILRVYEDEEKYGFFSFVHLPGYVDGNKRNLHQAVVQSLDLYSQNILLYLNPRRNSAIRKQNILEIKTVSKRYFGNTVSNSPGSIVNWKLNGQGIDSIEAVQYLENIFANMPLYSTVIEEKYTYKDYHVLVQVMQPSSKVELMEHLLFKFSYHPFWQCVYIPVSNTYRLRDYDSNRFLINRTLTAVHHVTPNLMAITLPEGRFHVIFFFRIPGILKIAALIFIGVVLYKLFYFSSCALFAITKQKTNNNK</sequence>
<gene>
    <name evidence="3" type="primary">LOC101237644</name>
</gene>
<feature type="transmembrane region" description="Helical" evidence="1">
    <location>
        <begin position="318"/>
        <end position="340"/>
    </location>
</feature>
<proteinExistence type="predicted"/>
<organism evidence="2 3">
    <name type="scientific">Hydra vulgaris</name>
    <name type="common">Hydra</name>
    <name type="synonym">Hydra attenuata</name>
    <dbReference type="NCBI Taxonomy" id="6087"/>
    <lineage>
        <taxon>Eukaryota</taxon>
        <taxon>Metazoa</taxon>
        <taxon>Cnidaria</taxon>
        <taxon>Hydrozoa</taxon>
        <taxon>Hydroidolina</taxon>
        <taxon>Anthoathecata</taxon>
        <taxon>Aplanulata</taxon>
        <taxon>Hydridae</taxon>
        <taxon>Hydra</taxon>
    </lineage>
</organism>
<feature type="transmembrane region" description="Helical" evidence="1">
    <location>
        <begin position="31"/>
        <end position="52"/>
    </location>
</feature>
<keyword evidence="1" id="KW-0472">Membrane</keyword>
<feature type="transmembrane region" description="Helical" evidence="1">
    <location>
        <begin position="217"/>
        <end position="247"/>
    </location>
</feature>
<keyword evidence="2" id="KW-1185">Reference proteome</keyword>
<feature type="transmembrane region" description="Helical" evidence="1">
    <location>
        <begin position="379"/>
        <end position="398"/>
    </location>
</feature>
<feature type="transmembrane region" description="Helical" evidence="1">
    <location>
        <begin position="125"/>
        <end position="143"/>
    </location>
</feature>
<dbReference type="RefSeq" id="XP_065642797.1">
    <property type="nucleotide sequence ID" value="XM_065786725.1"/>
</dbReference>
<dbReference type="Proteomes" id="UP001652625">
    <property type="component" value="Chromosome 01"/>
</dbReference>